<dbReference type="OrthoDB" id="1919336at2759"/>
<reference evidence="5" key="1">
    <citation type="submission" date="2025-08" db="UniProtKB">
        <authorList>
            <consortium name="RefSeq"/>
        </authorList>
    </citation>
    <scope>IDENTIFICATION</scope>
    <source>
        <tissue evidence="5">Young leaves</tissue>
    </source>
</reference>
<accession>A0A6J1JNZ6</accession>
<proteinExistence type="predicted"/>
<feature type="region of interest" description="Disordered" evidence="2">
    <location>
        <begin position="172"/>
        <end position="246"/>
    </location>
</feature>
<dbReference type="SMART" id="SM00398">
    <property type="entry name" value="HMG"/>
    <property type="match status" value="1"/>
</dbReference>
<dbReference type="GeneID" id="111487589"/>
<dbReference type="InterPro" id="IPR036910">
    <property type="entry name" value="HMG_box_dom_sf"/>
</dbReference>
<dbReference type="Pfam" id="PF00505">
    <property type="entry name" value="HMG_box"/>
    <property type="match status" value="1"/>
</dbReference>
<dbReference type="PANTHER" id="PTHR47658">
    <property type="entry name" value="HIGH MOBILITY GROUP B PROTEIN 12-RELATED"/>
    <property type="match status" value="1"/>
</dbReference>
<feature type="compositionally biased region" description="Basic and acidic residues" evidence="2">
    <location>
        <begin position="172"/>
        <end position="218"/>
    </location>
</feature>
<evidence type="ECO:0000313" key="5">
    <source>
        <dbReference type="RefSeq" id="XP_022990806.1"/>
    </source>
</evidence>
<dbReference type="SUPFAM" id="SSF47095">
    <property type="entry name" value="HMG-box"/>
    <property type="match status" value="1"/>
</dbReference>
<dbReference type="InterPro" id="IPR009071">
    <property type="entry name" value="HMG_box_dom"/>
</dbReference>
<feature type="region of interest" description="Disordered" evidence="2">
    <location>
        <begin position="113"/>
        <end position="159"/>
    </location>
</feature>
<dbReference type="PANTHER" id="PTHR47658:SF1">
    <property type="entry name" value="MEIOSIS INITIATOR PROTEIN"/>
    <property type="match status" value="1"/>
</dbReference>
<dbReference type="AlphaFoldDB" id="A0A6J1JNZ6"/>
<name>A0A6J1JNZ6_CUCMA</name>
<dbReference type="RefSeq" id="XP_022990806.1">
    <property type="nucleotide sequence ID" value="XM_023135038.1"/>
</dbReference>
<evidence type="ECO:0000259" key="3">
    <source>
        <dbReference type="PROSITE" id="PS50118"/>
    </source>
</evidence>
<feature type="DNA-binding region" description="HMG box" evidence="1">
    <location>
        <begin position="153"/>
        <end position="222"/>
    </location>
</feature>
<evidence type="ECO:0000313" key="4">
    <source>
        <dbReference type="Proteomes" id="UP000504608"/>
    </source>
</evidence>
<organism evidence="4 5">
    <name type="scientific">Cucurbita maxima</name>
    <name type="common">Pumpkin</name>
    <name type="synonym">Winter squash</name>
    <dbReference type="NCBI Taxonomy" id="3661"/>
    <lineage>
        <taxon>Eukaryota</taxon>
        <taxon>Viridiplantae</taxon>
        <taxon>Streptophyta</taxon>
        <taxon>Embryophyta</taxon>
        <taxon>Tracheophyta</taxon>
        <taxon>Spermatophyta</taxon>
        <taxon>Magnoliopsida</taxon>
        <taxon>eudicotyledons</taxon>
        <taxon>Gunneridae</taxon>
        <taxon>Pentapetalae</taxon>
        <taxon>rosids</taxon>
        <taxon>fabids</taxon>
        <taxon>Cucurbitales</taxon>
        <taxon>Cucurbitaceae</taxon>
        <taxon>Cucurbiteae</taxon>
        <taxon>Cucurbita</taxon>
    </lineage>
</organism>
<dbReference type="GO" id="GO:0010197">
    <property type="term" value="P:polar nucleus fusion"/>
    <property type="evidence" value="ECO:0007669"/>
    <property type="project" value="TreeGrafter"/>
</dbReference>
<dbReference type="GO" id="GO:0003677">
    <property type="term" value="F:DNA binding"/>
    <property type="evidence" value="ECO:0007669"/>
    <property type="project" value="UniProtKB-UniRule"/>
</dbReference>
<feature type="domain" description="HMG box" evidence="3">
    <location>
        <begin position="153"/>
        <end position="222"/>
    </location>
</feature>
<dbReference type="PROSITE" id="PS50118">
    <property type="entry name" value="HMG_BOX_2"/>
    <property type="match status" value="1"/>
</dbReference>
<evidence type="ECO:0000256" key="1">
    <source>
        <dbReference type="PROSITE-ProRule" id="PRU00267"/>
    </source>
</evidence>
<protein>
    <submittedName>
        <fullName evidence="5">High mobility group B protein 7-like</fullName>
    </submittedName>
</protein>
<dbReference type="KEGG" id="cmax:111487589"/>
<keyword evidence="1" id="KW-0238">DNA-binding</keyword>
<keyword evidence="4" id="KW-1185">Reference proteome</keyword>
<dbReference type="GO" id="GO:0005634">
    <property type="term" value="C:nucleus"/>
    <property type="evidence" value="ECO:0007669"/>
    <property type="project" value="UniProtKB-UniRule"/>
</dbReference>
<feature type="region of interest" description="Disordered" evidence="2">
    <location>
        <begin position="45"/>
        <end position="68"/>
    </location>
</feature>
<feature type="compositionally biased region" description="Basic and acidic residues" evidence="2">
    <location>
        <begin position="121"/>
        <end position="139"/>
    </location>
</feature>
<dbReference type="Gene3D" id="1.10.30.10">
    <property type="entry name" value="High mobility group box domain"/>
    <property type="match status" value="1"/>
</dbReference>
<dbReference type="Proteomes" id="UP000504608">
    <property type="component" value="Unplaced"/>
</dbReference>
<sequence length="246" mass="27605">MRGLRARQNLDNSGHLIFQPRKTSHYHQFCIFGVTDSAAEEEMAVRRSSSSRKRVDAAPSDAATTGPSLVRAKDGSAFARCDECGKSVPAALISMHSCSLDTKIRMNLEAQTVEKQTQAKKPAERKRSAPSEPKATKSKTDKRKKKNKDPNAPKRPPTAFFIFMDDYRKSFKEANPDSKGVKEVAKEGGEKWKSMTDEEKKPYQDKAAELKAEYKKALETQNAENEDDEKDTEEVAEREAEEVTDE</sequence>
<evidence type="ECO:0000256" key="2">
    <source>
        <dbReference type="SAM" id="MobiDB-lite"/>
    </source>
</evidence>
<keyword evidence="1" id="KW-0539">Nucleus</keyword>
<dbReference type="CDD" id="cd22005">
    <property type="entry name" value="HMG-box_AtHMGB1-like"/>
    <property type="match status" value="1"/>
</dbReference>
<gene>
    <name evidence="5" type="primary">LOC111487589</name>
</gene>